<proteinExistence type="predicted"/>
<sequence length="269" mass="29849">MAATPAASETIPISRSAEPVTPLPSGDKFVLFSFDRASAEQRVAAYLKKHKQQCDEIGLPDCQVLGFSINEYDRNSGHLIMAVAPDRVDAFVQQLTDVEFDDGISVNLNDQSRRGQPRQSPEEQAVERRLLTLQRESLEAIIDGEDAAMRAAARRQLRSIDSQIERLETEVAETLAEQGETPGAVTVRINYNSQAGGPQRDRLSDAIDEVLTMFFFSLAAVFGVAILTAVYFGILGTAFLRFRKFWRRKYADDSSAGEPERSMEVRANS</sequence>
<dbReference type="EMBL" id="CP081295">
    <property type="protein sequence ID" value="QZD89729.1"/>
    <property type="molecule type" value="Genomic_DNA"/>
</dbReference>
<evidence type="ECO:0000313" key="4">
    <source>
        <dbReference type="EMBL" id="QZD89729.1"/>
    </source>
</evidence>
<name>A0ABX8ZPQ7_9SPHN</name>
<keyword evidence="3" id="KW-1133">Transmembrane helix</keyword>
<feature type="coiled-coil region" evidence="1">
    <location>
        <begin position="150"/>
        <end position="177"/>
    </location>
</feature>
<feature type="transmembrane region" description="Helical" evidence="3">
    <location>
        <begin position="213"/>
        <end position="240"/>
    </location>
</feature>
<evidence type="ECO:0000256" key="3">
    <source>
        <dbReference type="SAM" id="Phobius"/>
    </source>
</evidence>
<evidence type="ECO:0000313" key="5">
    <source>
        <dbReference type="Proteomes" id="UP000824281"/>
    </source>
</evidence>
<organism evidence="4 5">
    <name type="scientific">Qipengyuania aurantiaca</name>
    <dbReference type="NCBI Taxonomy" id="2867233"/>
    <lineage>
        <taxon>Bacteria</taxon>
        <taxon>Pseudomonadati</taxon>
        <taxon>Pseudomonadota</taxon>
        <taxon>Alphaproteobacteria</taxon>
        <taxon>Sphingomonadales</taxon>
        <taxon>Erythrobacteraceae</taxon>
        <taxon>Qipengyuania</taxon>
    </lineage>
</organism>
<keyword evidence="1" id="KW-0175">Coiled coil</keyword>
<gene>
    <name evidence="4" type="ORF">K3148_13145</name>
</gene>
<dbReference type="Proteomes" id="UP000824281">
    <property type="component" value="Chromosome"/>
</dbReference>
<feature type="region of interest" description="Disordered" evidence="2">
    <location>
        <begin position="1"/>
        <end position="20"/>
    </location>
</feature>
<keyword evidence="3" id="KW-0472">Membrane</keyword>
<dbReference type="RefSeq" id="WP_221425209.1">
    <property type="nucleotide sequence ID" value="NZ_CP081295.1"/>
</dbReference>
<keyword evidence="5" id="KW-1185">Reference proteome</keyword>
<evidence type="ECO:0000256" key="1">
    <source>
        <dbReference type="SAM" id="Coils"/>
    </source>
</evidence>
<keyword evidence="3" id="KW-0812">Transmembrane</keyword>
<evidence type="ECO:0000256" key="2">
    <source>
        <dbReference type="SAM" id="MobiDB-lite"/>
    </source>
</evidence>
<reference evidence="4 5" key="1">
    <citation type="submission" date="2021-08" db="EMBL/GenBank/DDBJ databases">
        <title>Comparative Genomics Analysis of the Genus Qipengyuania Reveals Extensive Genetic Diversity and Metabolic Versatility, Including the Description of Fifteen Novel Species.</title>
        <authorList>
            <person name="Liu Y."/>
        </authorList>
    </citation>
    <scope>NUCLEOTIDE SEQUENCE [LARGE SCALE GENOMIC DNA]</scope>
    <source>
        <strain evidence="4 5">1NDH13</strain>
    </source>
</reference>
<accession>A0ABX8ZPQ7</accession>
<feature type="region of interest" description="Disordered" evidence="2">
    <location>
        <begin position="106"/>
        <end position="125"/>
    </location>
</feature>
<protein>
    <submittedName>
        <fullName evidence="4">DUF4349 domain-containing protein</fullName>
    </submittedName>
</protein>